<feature type="compositionally biased region" description="Basic residues" evidence="1">
    <location>
        <begin position="135"/>
        <end position="152"/>
    </location>
</feature>
<dbReference type="EMBL" id="LXQA010031361">
    <property type="protein sequence ID" value="MCH96044.1"/>
    <property type="molecule type" value="Genomic_DNA"/>
</dbReference>
<feature type="non-terminal residue" evidence="2">
    <location>
        <position position="1"/>
    </location>
</feature>
<reference evidence="2 3" key="1">
    <citation type="journal article" date="2018" name="Front. Plant Sci.">
        <title>Red Clover (Trifolium pratense) and Zigzag Clover (T. medium) - A Picture of Genomic Similarities and Differences.</title>
        <authorList>
            <person name="Dluhosova J."/>
            <person name="Istvanek J."/>
            <person name="Nedelnik J."/>
            <person name="Repkova J."/>
        </authorList>
    </citation>
    <scope>NUCLEOTIDE SEQUENCE [LARGE SCALE GENOMIC DNA]</scope>
    <source>
        <strain evidence="3">cv. 10/8</strain>
        <tissue evidence="2">Leaf</tissue>
    </source>
</reference>
<accession>A0A392NC09</accession>
<evidence type="ECO:0000256" key="1">
    <source>
        <dbReference type="SAM" id="MobiDB-lite"/>
    </source>
</evidence>
<dbReference type="AlphaFoldDB" id="A0A392NC09"/>
<proteinExistence type="predicted"/>
<organism evidence="2 3">
    <name type="scientific">Trifolium medium</name>
    <dbReference type="NCBI Taxonomy" id="97028"/>
    <lineage>
        <taxon>Eukaryota</taxon>
        <taxon>Viridiplantae</taxon>
        <taxon>Streptophyta</taxon>
        <taxon>Embryophyta</taxon>
        <taxon>Tracheophyta</taxon>
        <taxon>Spermatophyta</taxon>
        <taxon>Magnoliopsida</taxon>
        <taxon>eudicotyledons</taxon>
        <taxon>Gunneridae</taxon>
        <taxon>Pentapetalae</taxon>
        <taxon>rosids</taxon>
        <taxon>fabids</taxon>
        <taxon>Fabales</taxon>
        <taxon>Fabaceae</taxon>
        <taxon>Papilionoideae</taxon>
        <taxon>50 kb inversion clade</taxon>
        <taxon>NPAAA clade</taxon>
        <taxon>Hologalegina</taxon>
        <taxon>IRL clade</taxon>
        <taxon>Trifolieae</taxon>
        <taxon>Trifolium</taxon>
    </lineage>
</organism>
<dbReference type="PANTHER" id="PTHR46993">
    <property type="entry name" value="MYB TRANSCRIPTION FACTOR"/>
    <property type="match status" value="1"/>
</dbReference>
<protein>
    <submittedName>
        <fullName evidence="2">Telomeric repeat-binding factor</fullName>
    </submittedName>
</protein>
<evidence type="ECO:0000313" key="3">
    <source>
        <dbReference type="Proteomes" id="UP000265520"/>
    </source>
</evidence>
<comment type="caution">
    <text evidence="2">The sequence shown here is derived from an EMBL/GenBank/DDBJ whole genome shotgun (WGS) entry which is preliminary data.</text>
</comment>
<sequence>SLIKGKFINTVDAERMDATTSNSKINSMLFDEVTETGDSLQRSSAELENQEVEGMNQEAQLENNSPDAYVPISQACRSINNNKANHKKTTSAHQSDVHRPSLMKPNCTARTHEWDDSIGLQGGTSNTSKISLPSPKKRKLPPLKKYKPRREKRTWSELEEDNLRAGVKRFSGFGQFLISLCFYFVIHF</sequence>
<dbReference type="Proteomes" id="UP000265520">
    <property type="component" value="Unassembled WGS sequence"/>
</dbReference>
<evidence type="ECO:0000313" key="2">
    <source>
        <dbReference type="EMBL" id="MCH96044.1"/>
    </source>
</evidence>
<gene>
    <name evidence="2" type="ORF">A2U01_0017027</name>
</gene>
<dbReference type="PANTHER" id="PTHR46993:SF4">
    <property type="entry name" value="MYB-LIKE HTH TRANSCRIPTIONAL REGULATOR FAMILY PROTEIN"/>
    <property type="match status" value="1"/>
</dbReference>
<feature type="region of interest" description="Disordered" evidence="1">
    <location>
        <begin position="115"/>
        <end position="153"/>
    </location>
</feature>
<name>A0A392NC09_9FABA</name>
<keyword evidence="3" id="KW-1185">Reference proteome</keyword>